<name>A0ABZ2MC05_9BACT</name>
<dbReference type="Gene3D" id="3.40.50.2020">
    <property type="match status" value="1"/>
</dbReference>
<sequence length="231" mass="25051">MAARFLDRRDAGRRLSAKLTHHAGTDAIVLALPRGGVPVGYEVARALNLDLDVFIVRKLGVPGHQELAMGAVASGGVRVTNPTVIRALGIPDAIVERIAEYETNEIARREQRYRAGRPPVSTEGRPVIVVDDGLATGASMYAAISAIRARGTSRISIAVPLASPEICADMRSRADEVVCLWTPVALYAVGLWYEDFTQTTDEEVCELLGVDRATRERRAGAPARGRRPWAR</sequence>
<organism evidence="2 3">
    <name type="scientific">Pendulispora albinea</name>
    <dbReference type="NCBI Taxonomy" id="2741071"/>
    <lineage>
        <taxon>Bacteria</taxon>
        <taxon>Pseudomonadati</taxon>
        <taxon>Myxococcota</taxon>
        <taxon>Myxococcia</taxon>
        <taxon>Myxococcales</taxon>
        <taxon>Sorangiineae</taxon>
        <taxon>Pendulisporaceae</taxon>
        <taxon>Pendulispora</taxon>
    </lineage>
</organism>
<dbReference type="GO" id="GO:0016757">
    <property type="term" value="F:glycosyltransferase activity"/>
    <property type="evidence" value="ECO:0007669"/>
    <property type="project" value="UniProtKB-KW"/>
</dbReference>
<proteinExistence type="predicted"/>
<evidence type="ECO:0000313" key="2">
    <source>
        <dbReference type="EMBL" id="WXB20047.1"/>
    </source>
</evidence>
<protein>
    <submittedName>
        <fullName evidence="2">Phosphoribosyltransferase</fullName>
    </submittedName>
</protein>
<dbReference type="Gene3D" id="3.30.1310.20">
    <property type="entry name" value="PRTase-like"/>
    <property type="match status" value="1"/>
</dbReference>
<keyword evidence="3" id="KW-1185">Reference proteome</keyword>
<reference evidence="2 3" key="1">
    <citation type="submission" date="2021-12" db="EMBL/GenBank/DDBJ databases">
        <title>Discovery of the Pendulisporaceae a myxobacterial family with distinct sporulation behavior and unique specialized metabolism.</title>
        <authorList>
            <person name="Garcia R."/>
            <person name="Popoff A."/>
            <person name="Bader C.D."/>
            <person name="Loehr J."/>
            <person name="Walesch S."/>
            <person name="Walt C."/>
            <person name="Boldt J."/>
            <person name="Bunk B."/>
            <person name="Haeckl F.J.F.P.J."/>
            <person name="Gunesch A.P."/>
            <person name="Birkelbach J."/>
            <person name="Nuebel U."/>
            <person name="Pietschmann T."/>
            <person name="Bach T."/>
            <person name="Mueller R."/>
        </authorList>
    </citation>
    <scope>NUCLEOTIDE SEQUENCE [LARGE SCALE GENOMIC DNA]</scope>
    <source>
        <strain evidence="2 3">MSr11954</strain>
    </source>
</reference>
<keyword evidence="2" id="KW-0808">Transferase</keyword>
<accession>A0ABZ2MC05</accession>
<dbReference type="EMBL" id="CP089984">
    <property type="protein sequence ID" value="WXB20047.1"/>
    <property type="molecule type" value="Genomic_DNA"/>
</dbReference>
<evidence type="ECO:0000259" key="1">
    <source>
        <dbReference type="Pfam" id="PF00156"/>
    </source>
</evidence>
<evidence type="ECO:0000313" key="3">
    <source>
        <dbReference type="Proteomes" id="UP001370348"/>
    </source>
</evidence>
<dbReference type="InterPro" id="IPR000836">
    <property type="entry name" value="PRTase_dom"/>
</dbReference>
<dbReference type="CDD" id="cd06223">
    <property type="entry name" value="PRTases_typeI"/>
    <property type="match status" value="1"/>
</dbReference>
<dbReference type="Pfam" id="PF00156">
    <property type="entry name" value="Pribosyltran"/>
    <property type="match status" value="1"/>
</dbReference>
<feature type="domain" description="Phosphoribosyltransferase" evidence="1">
    <location>
        <begin position="10"/>
        <end position="165"/>
    </location>
</feature>
<dbReference type="InterPro" id="IPR029057">
    <property type="entry name" value="PRTase-like"/>
</dbReference>
<dbReference type="Proteomes" id="UP001370348">
    <property type="component" value="Chromosome"/>
</dbReference>
<dbReference type="SUPFAM" id="SSF53271">
    <property type="entry name" value="PRTase-like"/>
    <property type="match status" value="1"/>
</dbReference>
<dbReference type="RefSeq" id="WP_394829647.1">
    <property type="nucleotide sequence ID" value="NZ_CP089984.1"/>
</dbReference>
<gene>
    <name evidence="2" type="ORF">LZC94_22830</name>
</gene>
<keyword evidence="2" id="KW-0328">Glycosyltransferase</keyword>